<accession>A0A8H3LCD0</accession>
<protein>
    <submittedName>
        <fullName evidence="1">Uncharacterized protein</fullName>
    </submittedName>
</protein>
<dbReference type="Proteomes" id="UP000615446">
    <property type="component" value="Unassembled WGS sequence"/>
</dbReference>
<comment type="caution">
    <text evidence="1">The sequence shown here is derived from an EMBL/GenBank/DDBJ whole genome shotgun (WGS) entry which is preliminary data.</text>
</comment>
<evidence type="ECO:0000313" key="2">
    <source>
        <dbReference type="Proteomes" id="UP000615446"/>
    </source>
</evidence>
<sequence>MNNHTYPDLCRCEFMFAACLCLKCNKLAYIPIFPNIQIYQNGPTPTSAESYYPNYPSQNGLALQSPAKYQGQAFANLELDEPEEPLPIFINHPEPAQATYSLQETPIAPRSFMSTTPAADPRVHLRKVNNKNRHVPYNISTKIAHNRNKGPIIFDLIFTEDIEDRRPIPKKSKRVIKHSFITDSKEEIKKSVEKIFPKLRNRAWEFLKVESFKLVPANVPWTISELKG</sequence>
<dbReference type="AlphaFoldDB" id="A0A8H3LCD0"/>
<reference evidence="1" key="1">
    <citation type="submission" date="2019-10" db="EMBL/GenBank/DDBJ databases">
        <title>Conservation and host-specific expression of non-tandemly repeated heterogenous ribosome RNA gene in arbuscular mycorrhizal fungi.</title>
        <authorList>
            <person name="Maeda T."/>
            <person name="Kobayashi Y."/>
            <person name="Nakagawa T."/>
            <person name="Ezawa T."/>
            <person name="Yamaguchi K."/>
            <person name="Bino T."/>
            <person name="Nishimoto Y."/>
            <person name="Shigenobu S."/>
            <person name="Kawaguchi M."/>
        </authorList>
    </citation>
    <scope>NUCLEOTIDE SEQUENCE</scope>
    <source>
        <strain evidence="1">HR1</strain>
    </source>
</reference>
<dbReference type="EMBL" id="BLAL01000158">
    <property type="protein sequence ID" value="GES85868.1"/>
    <property type="molecule type" value="Genomic_DNA"/>
</dbReference>
<dbReference type="OrthoDB" id="2305516at2759"/>
<name>A0A8H3LCD0_9GLOM</name>
<proteinExistence type="predicted"/>
<gene>
    <name evidence="1" type="ORF">RCL2_001296400</name>
</gene>
<organism evidence="1 2">
    <name type="scientific">Rhizophagus clarus</name>
    <dbReference type="NCBI Taxonomy" id="94130"/>
    <lineage>
        <taxon>Eukaryota</taxon>
        <taxon>Fungi</taxon>
        <taxon>Fungi incertae sedis</taxon>
        <taxon>Mucoromycota</taxon>
        <taxon>Glomeromycotina</taxon>
        <taxon>Glomeromycetes</taxon>
        <taxon>Glomerales</taxon>
        <taxon>Glomeraceae</taxon>
        <taxon>Rhizophagus</taxon>
    </lineage>
</organism>
<evidence type="ECO:0000313" key="1">
    <source>
        <dbReference type="EMBL" id="GES85868.1"/>
    </source>
</evidence>